<dbReference type="Gene3D" id="3.40.50.11950">
    <property type="match status" value="1"/>
</dbReference>
<accession>A0A4P9ZSH5</accession>
<feature type="domain" description="VIP1 N-terminal" evidence="3">
    <location>
        <begin position="26"/>
        <end position="68"/>
    </location>
</feature>
<evidence type="ECO:0000259" key="3">
    <source>
        <dbReference type="Pfam" id="PF18086"/>
    </source>
</evidence>
<reference evidence="5" key="1">
    <citation type="journal article" date="2018" name="Nat. Microbiol.">
        <title>Leveraging single-cell genomics to expand the fungal tree of life.</title>
        <authorList>
            <person name="Ahrendt S.R."/>
            <person name="Quandt C.A."/>
            <person name="Ciobanu D."/>
            <person name="Clum A."/>
            <person name="Salamov A."/>
            <person name="Andreopoulos B."/>
            <person name="Cheng J.F."/>
            <person name="Woyke T."/>
            <person name="Pelin A."/>
            <person name="Henrissat B."/>
            <person name="Reynolds N.K."/>
            <person name="Benny G.L."/>
            <person name="Smith M.E."/>
            <person name="James T.Y."/>
            <person name="Grigoriev I.V."/>
        </authorList>
    </citation>
    <scope>NUCLEOTIDE SEQUENCE [LARGE SCALE GENOMIC DNA]</scope>
    <source>
        <strain evidence="5">RSA 468</strain>
    </source>
</reference>
<dbReference type="Proteomes" id="UP000268162">
    <property type="component" value="Unassembled WGS sequence"/>
</dbReference>
<organism evidence="4 5">
    <name type="scientific">Dimargaris cristalligena</name>
    <dbReference type="NCBI Taxonomy" id="215637"/>
    <lineage>
        <taxon>Eukaryota</taxon>
        <taxon>Fungi</taxon>
        <taxon>Fungi incertae sedis</taxon>
        <taxon>Zoopagomycota</taxon>
        <taxon>Kickxellomycotina</taxon>
        <taxon>Dimargaritomycetes</taxon>
        <taxon>Dimargaritales</taxon>
        <taxon>Dimargaritaceae</taxon>
        <taxon>Dimargaris</taxon>
    </lineage>
</organism>
<evidence type="ECO:0000256" key="1">
    <source>
        <dbReference type="ARBA" id="ARBA00033696"/>
    </source>
</evidence>
<dbReference type="STRING" id="215637.A0A4P9ZSH5"/>
<dbReference type="InterPro" id="IPR040557">
    <property type="entry name" value="VIP1_N"/>
</dbReference>
<dbReference type="GO" id="GO:0032958">
    <property type="term" value="P:inositol phosphate biosynthetic process"/>
    <property type="evidence" value="ECO:0007669"/>
    <property type="project" value="TreeGrafter"/>
</dbReference>
<dbReference type="InterPro" id="IPR037446">
    <property type="entry name" value="His_Pase_VIP1"/>
</dbReference>
<dbReference type="PANTHER" id="PTHR12750">
    <property type="entry name" value="DIPHOSPHOINOSITOL PENTAKISPHOSPHATE KINASE"/>
    <property type="match status" value="1"/>
</dbReference>
<keyword evidence="5" id="KW-1185">Reference proteome</keyword>
<name>A0A4P9ZSH5_9FUNG</name>
<dbReference type="PANTHER" id="PTHR12750:SF9">
    <property type="entry name" value="INOSITOL HEXAKISPHOSPHATE AND DIPHOSPHOINOSITOL-PENTAKISPHOSPHATE KINASE"/>
    <property type="match status" value="1"/>
</dbReference>
<evidence type="ECO:0000313" key="4">
    <source>
        <dbReference type="EMBL" id="RKP35761.1"/>
    </source>
</evidence>
<dbReference type="GO" id="GO:0006020">
    <property type="term" value="P:inositol metabolic process"/>
    <property type="evidence" value="ECO:0007669"/>
    <property type="project" value="TreeGrafter"/>
</dbReference>
<dbReference type="GO" id="GO:0033857">
    <property type="term" value="F:5-diphosphoinositol pentakisphosphate 1-kinase activity"/>
    <property type="evidence" value="ECO:0007669"/>
    <property type="project" value="TreeGrafter"/>
</dbReference>
<dbReference type="GO" id="GO:0000828">
    <property type="term" value="F:inositol hexakisphosphate kinase activity"/>
    <property type="evidence" value="ECO:0007669"/>
    <property type="project" value="TreeGrafter"/>
</dbReference>
<comment type="catalytic activity">
    <reaction evidence="1">
        <text>5-diphospho-1D-myo-inositol 1,2,3,4,6-pentakisphosphate + ATP + H(+) = 1,5-bis(diphospho)-1D-myo-inositol 2,3,4,6-tetrakisphosphate + ADP</text>
        <dbReference type="Rhea" id="RHEA:10276"/>
        <dbReference type="ChEBI" id="CHEBI:15378"/>
        <dbReference type="ChEBI" id="CHEBI:30616"/>
        <dbReference type="ChEBI" id="CHEBI:58628"/>
        <dbReference type="ChEBI" id="CHEBI:77983"/>
        <dbReference type="ChEBI" id="CHEBI:456216"/>
        <dbReference type="EC" id="2.7.4.24"/>
    </reaction>
    <physiologicalReaction direction="left-to-right" evidence="1">
        <dbReference type="Rhea" id="RHEA:10277"/>
    </physiologicalReaction>
</comment>
<dbReference type="Pfam" id="PF18086">
    <property type="entry name" value="PPIP5K2_N"/>
    <property type="match status" value="1"/>
</dbReference>
<gene>
    <name evidence="4" type="ORF">BJ085DRAFT_37044</name>
</gene>
<sequence>MTKPGEVFSTSPHFFEFPKNNDKKFVIGVCAMDKKARSKHMGNIIERLMQYGIFEIIVFGDKVILDEELA</sequence>
<proteinExistence type="predicted"/>
<evidence type="ECO:0000256" key="2">
    <source>
        <dbReference type="ARBA" id="ARBA00034629"/>
    </source>
</evidence>
<evidence type="ECO:0000313" key="5">
    <source>
        <dbReference type="Proteomes" id="UP000268162"/>
    </source>
</evidence>
<dbReference type="EMBL" id="ML002793">
    <property type="protein sequence ID" value="RKP35761.1"/>
    <property type="molecule type" value="Genomic_DNA"/>
</dbReference>
<comment type="catalytic activity">
    <reaction evidence="2">
        <text>1D-myo-inositol hexakisphosphate + ATP = 1-diphospho-1D-myo-inositol 2,3,4,5,6-pentakisphosphate + ADP</text>
        <dbReference type="Rhea" id="RHEA:37459"/>
        <dbReference type="ChEBI" id="CHEBI:30616"/>
        <dbReference type="ChEBI" id="CHEBI:58130"/>
        <dbReference type="ChEBI" id="CHEBI:74946"/>
        <dbReference type="ChEBI" id="CHEBI:456216"/>
        <dbReference type="EC" id="2.7.4.24"/>
    </reaction>
    <physiologicalReaction direction="left-to-right" evidence="2">
        <dbReference type="Rhea" id="RHEA:37460"/>
    </physiologicalReaction>
</comment>
<dbReference type="AlphaFoldDB" id="A0A4P9ZSH5"/>
<protein>
    <recommendedName>
        <fullName evidence="3">VIP1 N-terminal domain-containing protein</fullName>
    </recommendedName>
</protein>